<dbReference type="PANTHER" id="PTHR40055:SF1">
    <property type="entry name" value="TRANSCRIPTIONAL REGULATOR YGIV-RELATED"/>
    <property type="match status" value="1"/>
</dbReference>
<dbReference type="InterPro" id="IPR029442">
    <property type="entry name" value="GyrI-like"/>
</dbReference>
<dbReference type="AlphaFoldDB" id="A0A0W8FFC5"/>
<sequence>MDVAPQKVVGLRRAGRYEEIGPMLGEVMAYIQARGITVIGPPAFICHEQTPGDAQRANEAGNADLEVVFPIEGDAEGSGEIGVYELPGGRMARIIHMGPYRECEGAYSELFAWLAENKLTVTGPIREVYINDPHTTAEDLLVTWIYAPIE</sequence>
<dbReference type="SMART" id="SM00871">
    <property type="entry name" value="AraC_E_bind"/>
    <property type="match status" value="1"/>
</dbReference>
<dbReference type="Gene3D" id="3.20.80.10">
    <property type="entry name" value="Regulatory factor, effector binding domain"/>
    <property type="match status" value="1"/>
</dbReference>
<dbReference type="InterPro" id="IPR050908">
    <property type="entry name" value="SmbC-like"/>
</dbReference>
<name>A0A0W8FFC5_9ZZZZ</name>
<reference evidence="2" key="1">
    <citation type="journal article" date="2015" name="Proc. Natl. Acad. Sci. U.S.A.">
        <title>Networks of energetic and metabolic interactions define dynamics in microbial communities.</title>
        <authorList>
            <person name="Embree M."/>
            <person name="Liu J.K."/>
            <person name="Al-Bassam M.M."/>
            <person name="Zengler K."/>
        </authorList>
    </citation>
    <scope>NUCLEOTIDE SEQUENCE</scope>
</reference>
<feature type="domain" description="AraC effector-binding" evidence="1">
    <location>
        <begin position="1"/>
        <end position="150"/>
    </location>
</feature>
<comment type="caution">
    <text evidence="2">The sequence shown here is derived from an EMBL/GenBank/DDBJ whole genome shotgun (WGS) entry which is preliminary data.</text>
</comment>
<dbReference type="InterPro" id="IPR010499">
    <property type="entry name" value="AraC_E-bd"/>
</dbReference>
<accession>A0A0W8FFC5</accession>
<dbReference type="Pfam" id="PF06445">
    <property type="entry name" value="GyrI-like"/>
    <property type="match status" value="1"/>
</dbReference>
<proteinExistence type="predicted"/>
<organism evidence="2">
    <name type="scientific">hydrocarbon metagenome</name>
    <dbReference type="NCBI Taxonomy" id="938273"/>
    <lineage>
        <taxon>unclassified sequences</taxon>
        <taxon>metagenomes</taxon>
        <taxon>ecological metagenomes</taxon>
    </lineage>
</organism>
<dbReference type="PANTHER" id="PTHR40055">
    <property type="entry name" value="TRANSCRIPTIONAL REGULATOR YGIV-RELATED"/>
    <property type="match status" value="1"/>
</dbReference>
<evidence type="ECO:0000313" key="2">
    <source>
        <dbReference type="EMBL" id="KUG19546.1"/>
    </source>
</evidence>
<evidence type="ECO:0000259" key="1">
    <source>
        <dbReference type="SMART" id="SM00871"/>
    </source>
</evidence>
<protein>
    <submittedName>
        <fullName evidence="2">Bacterial transcription activator, effector binding protein</fullName>
    </submittedName>
</protein>
<gene>
    <name evidence="2" type="ORF">ASZ90_010726</name>
</gene>
<dbReference type="SUPFAM" id="SSF55136">
    <property type="entry name" value="Probable bacterial effector-binding domain"/>
    <property type="match status" value="1"/>
</dbReference>
<dbReference type="InterPro" id="IPR011256">
    <property type="entry name" value="Reg_factor_effector_dom_sf"/>
</dbReference>
<dbReference type="EMBL" id="LNQE01001277">
    <property type="protein sequence ID" value="KUG19546.1"/>
    <property type="molecule type" value="Genomic_DNA"/>
</dbReference>